<accession>A0A409VL99</accession>
<keyword evidence="3" id="KW-1185">Reference proteome</keyword>
<evidence type="ECO:0000313" key="2">
    <source>
        <dbReference type="EMBL" id="PPQ67008.1"/>
    </source>
</evidence>
<feature type="region of interest" description="Disordered" evidence="1">
    <location>
        <begin position="1"/>
        <end position="23"/>
    </location>
</feature>
<evidence type="ECO:0000313" key="3">
    <source>
        <dbReference type="Proteomes" id="UP000284706"/>
    </source>
</evidence>
<sequence>MSREPAHCTSKLAERDSLQEEEEGERAVLRCGVGVSVASPVDTGWERMVMIAAMVSVWIGRQCLVGGREDRRCADDGGGPDAG</sequence>
<name>A0A409VL99_9AGAR</name>
<dbReference type="AlphaFoldDB" id="A0A409VL99"/>
<reference evidence="2 3" key="1">
    <citation type="journal article" date="2018" name="Evol. Lett.">
        <title>Horizontal gene cluster transfer increased hallucinogenic mushroom diversity.</title>
        <authorList>
            <person name="Reynolds H.T."/>
            <person name="Vijayakumar V."/>
            <person name="Gluck-Thaler E."/>
            <person name="Korotkin H.B."/>
            <person name="Matheny P.B."/>
            <person name="Slot J.C."/>
        </authorList>
    </citation>
    <scope>NUCLEOTIDE SEQUENCE [LARGE SCALE GENOMIC DNA]</scope>
    <source>
        <strain evidence="2 3">SRW20</strain>
    </source>
</reference>
<proteinExistence type="predicted"/>
<dbReference type="InParanoid" id="A0A409VL99"/>
<protein>
    <submittedName>
        <fullName evidence="2">Uncharacterized protein</fullName>
    </submittedName>
</protein>
<comment type="caution">
    <text evidence="2">The sequence shown here is derived from an EMBL/GenBank/DDBJ whole genome shotgun (WGS) entry which is preliminary data.</text>
</comment>
<gene>
    <name evidence="2" type="ORF">CVT26_009969</name>
</gene>
<dbReference type="Proteomes" id="UP000284706">
    <property type="component" value="Unassembled WGS sequence"/>
</dbReference>
<organism evidence="2 3">
    <name type="scientific">Gymnopilus dilepis</name>
    <dbReference type="NCBI Taxonomy" id="231916"/>
    <lineage>
        <taxon>Eukaryota</taxon>
        <taxon>Fungi</taxon>
        <taxon>Dikarya</taxon>
        <taxon>Basidiomycota</taxon>
        <taxon>Agaricomycotina</taxon>
        <taxon>Agaricomycetes</taxon>
        <taxon>Agaricomycetidae</taxon>
        <taxon>Agaricales</taxon>
        <taxon>Agaricineae</taxon>
        <taxon>Hymenogastraceae</taxon>
        <taxon>Gymnopilus</taxon>
    </lineage>
</organism>
<feature type="compositionally biased region" description="Basic and acidic residues" evidence="1">
    <location>
        <begin position="1"/>
        <end position="18"/>
    </location>
</feature>
<dbReference type="EMBL" id="NHYE01005616">
    <property type="protein sequence ID" value="PPQ67008.1"/>
    <property type="molecule type" value="Genomic_DNA"/>
</dbReference>
<evidence type="ECO:0000256" key="1">
    <source>
        <dbReference type="SAM" id="MobiDB-lite"/>
    </source>
</evidence>